<sequence>MKQDRINGIRIGEELFDITLDAESGTIASLTLANGSSYEKSESAMDANGLMYLPTLKDWHLHLDKHFLGEPWKPLQPFLDLPDQLRFEKSLLHALPTTAAERARRLLNRLLEMGTTSIRTHVDVDPEIGLRHLEDVLQIREEFRGIFDIEVVAFPQQGLLRSNSLSVMREAMRSGADLIGGVDPAGLDREVDISLEAMFELSAEYDAGVDLHLHDPGHLGLYTIERFIDLTVASGKRGRTAVSHAYCLGQVGEAESLEIAHKLREADVAIITSVPIDSSMPRVDQLLQAGVRVGVGCDNILDAWSPFGNGDLLARGSRLAEKLRWRTNQELLLAYPLITAAPLRPRVGDRADFMLVDAMNPMHALSSAPKREAVFAGGKLVGGSWHQDGAIPLPRAQVGS</sequence>
<dbReference type="InterPro" id="IPR032466">
    <property type="entry name" value="Metal_Hydrolase"/>
</dbReference>
<organism evidence="2 3">
    <name type="scientific">Cohnella hashimotonis</name>
    <dbReference type="NCBI Taxonomy" id="2826895"/>
    <lineage>
        <taxon>Bacteria</taxon>
        <taxon>Bacillati</taxon>
        <taxon>Bacillota</taxon>
        <taxon>Bacilli</taxon>
        <taxon>Bacillales</taxon>
        <taxon>Paenibacillaceae</taxon>
        <taxon>Cohnella</taxon>
    </lineage>
</organism>
<proteinExistence type="predicted"/>
<evidence type="ECO:0000259" key="1">
    <source>
        <dbReference type="Pfam" id="PF07969"/>
    </source>
</evidence>
<dbReference type="Gene3D" id="3.20.20.140">
    <property type="entry name" value="Metal-dependent hydrolases"/>
    <property type="match status" value="1"/>
</dbReference>
<feature type="domain" description="Amidohydrolase 3" evidence="1">
    <location>
        <begin position="45"/>
        <end position="339"/>
    </location>
</feature>
<dbReference type="InterPro" id="IPR013108">
    <property type="entry name" value="Amidohydro_3"/>
</dbReference>
<dbReference type="InterPro" id="IPR052349">
    <property type="entry name" value="Metallo-hydrolase_Enzymes"/>
</dbReference>
<dbReference type="Pfam" id="PF07969">
    <property type="entry name" value="Amidohydro_3"/>
    <property type="match status" value="1"/>
</dbReference>
<dbReference type="RefSeq" id="WP_282906587.1">
    <property type="nucleotide sequence ID" value="NZ_JAGRPV010000001.1"/>
</dbReference>
<reference evidence="2" key="1">
    <citation type="submission" date="2023-04" db="EMBL/GenBank/DDBJ databases">
        <title>Comparative genomic analysis of Cohnella hashimotonis sp. nov., isolated from the International Space Station.</title>
        <authorList>
            <person name="Venkateswaran K."/>
            <person name="Simpson A."/>
        </authorList>
    </citation>
    <scope>NUCLEOTIDE SEQUENCE</scope>
    <source>
        <strain evidence="2">F6_2S_P_1</strain>
    </source>
</reference>
<comment type="caution">
    <text evidence="2">The sequence shown here is derived from an EMBL/GenBank/DDBJ whole genome shotgun (WGS) entry which is preliminary data.</text>
</comment>
<protein>
    <submittedName>
        <fullName evidence="2">Amidohydrolase family protein</fullName>
    </submittedName>
</protein>
<dbReference type="PANTHER" id="PTHR32027">
    <property type="entry name" value="CYTOSINE DEAMINASE"/>
    <property type="match status" value="1"/>
</dbReference>
<keyword evidence="3" id="KW-1185">Reference proteome</keyword>
<dbReference type="SUPFAM" id="SSF51556">
    <property type="entry name" value="Metallo-dependent hydrolases"/>
    <property type="match status" value="1"/>
</dbReference>
<dbReference type="PANTHER" id="PTHR32027:SF9">
    <property type="entry name" value="BLL3847 PROTEIN"/>
    <property type="match status" value="1"/>
</dbReference>
<evidence type="ECO:0000313" key="3">
    <source>
        <dbReference type="Proteomes" id="UP001161691"/>
    </source>
</evidence>
<name>A0ABT6TAF1_9BACL</name>
<accession>A0ABT6TAF1</accession>
<dbReference type="InterPro" id="IPR011059">
    <property type="entry name" value="Metal-dep_hydrolase_composite"/>
</dbReference>
<evidence type="ECO:0000313" key="2">
    <source>
        <dbReference type="EMBL" id="MDI4643531.1"/>
    </source>
</evidence>
<gene>
    <name evidence="2" type="ORF">KB449_01105</name>
</gene>
<dbReference type="EMBL" id="JAGRPV010000001">
    <property type="protein sequence ID" value="MDI4643531.1"/>
    <property type="molecule type" value="Genomic_DNA"/>
</dbReference>
<dbReference type="CDD" id="cd01293">
    <property type="entry name" value="Bact_CD"/>
    <property type="match status" value="1"/>
</dbReference>
<dbReference type="Proteomes" id="UP001161691">
    <property type="component" value="Unassembled WGS sequence"/>
</dbReference>
<dbReference type="Gene3D" id="2.30.40.10">
    <property type="entry name" value="Urease, subunit C, domain 1"/>
    <property type="match status" value="1"/>
</dbReference>